<feature type="binding site" evidence="9">
    <location>
        <position position="622"/>
    </location>
    <ligand>
        <name>Mg(2+)</name>
        <dbReference type="ChEBI" id="CHEBI:18420"/>
    </ligand>
</feature>
<dbReference type="GO" id="GO:0003677">
    <property type="term" value="F:DNA binding"/>
    <property type="evidence" value="ECO:0007669"/>
    <property type="project" value="UniProtKB-UniRule"/>
</dbReference>
<dbReference type="RefSeq" id="WP_176239675.1">
    <property type="nucleotide sequence ID" value="NZ_AP024412.1"/>
</dbReference>
<feature type="binding site" evidence="9">
    <location>
        <position position="247"/>
    </location>
    <ligand>
        <name>Zn(2+)</name>
        <dbReference type="ChEBI" id="CHEBI:29105"/>
        <label>1</label>
    </ligand>
</feature>
<dbReference type="EC" id="2.7.7.6" evidence="9"/>
<dbReference type="SUPFAM" id="SSF64484">
    <property type="entry name" value="beta and beta-prime subunits of DNA dependent RNA-polymerase"/>
    <property type="match status" value="1"/>
</dbReference>
<comment type="cofactor">
    <cofactor evidence="9">
        <name>Mg(2+)</name>
        <dbReference type="ChEBI" id="CHEBI:18420"/>
    </cofactor>
    <text evidence="9">Binds 1 Mg(2+) ion per subunit.</text>
</comment>
<protein>
    <recommendedName>
        <fullName evidence="9">DNA-directed RNA polymerase subunit beta'</fullName>
        <shortName evidence="9">RNAP subunit beta'</shortName>
        <ecNumber evidence="9">2.7.7.6</ecNumber>
    </recommendedName>
    <alternativeName>
        <fullName evidence="9">RNA polymerase subunit beta'</fullName>
    </alternativeName>
    <alternativeName>
        <fullName evidence="9">Transcriptase subunit beta'</fullName>
    </alternativeName>
</protein>
<dbReference type="GO" id="GO:0000287">
    <property type="term" value="F:magnesium ion binding"/>
    <property type="evidence" value="ECO:0007669"/>
    <property type="project" value="UniProtKB-UniRule"/>
</dbReference>
<evidence type="ECO:0000256" key="4">
    <source>
        <dbReference type="ARBA" id="ARBA00022679"/>
    </source>
</evidence>
<dbReference type="EMBL" id="AP024412">
    <property type="protein sequence ID" value="BCR35409.1"/>
    <property type="molecule type" value="Genomic_DNA"/>
</dbReference>
<dbReference type="Pfam" id="PF00623">
    <property type="entry name" value="RNA_pol_Rpb1_2"/>
    <property type="match status" value="1"/>
</dbReference>
<feature type="binding site" evidence="9">
    <location>
        <position position="624"/>
    </location>
    <ligand>
        <name>Mg(2+)</name>
        <dbReference type="ChEBI" id="CHEBI:18420"/>
    </ligand>
</feature>
<dbReference type="InterPro" id="IPR007081">
    <property type="entry name" value="RNA_pol_Rpb1_5"/>
</dbReference>
<evidence type="ECO:0000313" key="12">
    <source>
        <dbReference type="EMBL" id="BCR35409.1"/>
    </source>
</evidence>
<keyword evidence="3 9" id="KW-0240">DNA-directed RNA polymerase</keyword>
<evidence type="ECO:0000313" key="13">
    <source>
        <dbReference type="Proteomes" id="UP000620133"/>
    </source>
</evidence>
<comment type="function">
    <text evidence="1 9 10">DNA-dependent RNA polymerase catalyzes the transcription of DNA into RNA using the four ribonucleoside triphosphates as substrates.</text>
</comment>
<dbReference type="HAMAP" id="MF_01322">
    <property type="entry name" value="RNApol_bact_RpoC"/>
    <property type="match status" value="1"/>
</dbReference>
<dbReference type="Pfam" id="PF04997">
    <property type="entry name" value="RNA_pol_Rpb1_1"/>
    <property type="match status" value="1"/>
</dbReference>
<feature type="binding site" evidence="9">
    <location>
        <position position="1088"/>
    </location>
    <ligand>
        <name>Zn(2+)</name>
        <dbReference type="ChEBI" id="CHEBI:29105"/>
        <label>2</label>
    </ligand>
</feature>
<dbReference type="InterPro" id="IPR038120">
    <property type="entry name" value="Rpb1_funnel_sf"/>
</dbReference>
<reference evidence="12" key="1">
    <citation type="submission" date="2021-01" db="EMBL/GenBank/DDBJ databases">
        <title>Draft genome sequence of Acholeplasmataceae bacterium strain Mahy22.</title>
        <authorList>
            <person name="Watanabe M."/>
            <person name="Kojima H."/>
            <person name="Fukui M."/>
        </authorList>
    </citation>
    <scope>NUCLEOTIDE SEQUENCE</scope>
    <source>
        <strain evidence="12">Mahy22</strain>
    </source>
</reference>
<dbReference type="GO" id="GO:0008270">
    <property type="term" value="F:zinc ion binding"/>
    <property type="evidence" value="ECO:0007669"/>
    <property type="project" value="UniProtKB-UniRule"/>
</dbReference>
<dbReference type="InterPro" id="IPR012754">
    <property type="entry name" value="DNA-dir_RpoC_beta_prime_bact"/>
</dbReference>
<dbReference type="Pfam" id="PF05000">
    <property type="entry name" value="RNA_pol_Rpb1_4"/>
    <property type="match status" value="1"/>
</dbReference>
<gene>
    <name evidence="9 12" type="primary">rpoC</name>
    <name evidence="12" type="ORF">MPAN_003020</name>
</gene>
<dbReference type="InterPro" id="IPR006592">
    <property type="entry name" value="RNA_pol_N"/>
</dbReference>
<dbReference type="GO" id="GO:0006351">
    <property type="term" value="P:DNA-templated transcription"/>
    <property type="evidence" value="ECO:0007669"/>
    <property type="project" value="UniProtKB-UniRule"/>
</dbReference>
<keyword evidence="13" id="KW-1185">Reference proteome</keyword>
<feature type="binding site" evidence="9">
    <location>
        <position position="1081"/>
    </location>
    <ligand>
        <name>Zn(2+)</name>
        <dbReference type="ChEBI" id="CHEBI:29105"/>
        <label>2</label>
    </ligand>
</feature>
<evidence type="ECO:0000256" key="3">
    <source>
        <dbReference type="ARBA" id="ARBA00022478"/>
    </source>
</evidence>
<dbReference type="KEGG" id="manr:MPAN_003020"/>
<comment type="subunit">
    <text evidence="9">The RNAP catalytic core consists of 2 alpha, 1 beta, 1 beta' and 1 omega subunit. When a sigma factor is associated with the core the holoenzyme is formed, which can initiate transcription.</text>
</comment>
<evidence type="ECO:0000259" key="11">
    <source>
        <dbReference type="SMART" id="SM00663"/>
    </source>
</evidence>
<dbReference type="InterPro" id="IPR045867">
    <property type="entry name" value="DNA-dir_RpoC_beta_prime"/>
</dbReference>
<dbReference type="Proteomes" id="UP000620133">
    <property type="component" value="Chromosome"/>
</dbReference>
<dbReference type="InterPro" id="IPR007083">
    <property type="entry name" value="RNA_pol_Rpb1_4"/>
</dbReference>
<dbReference type="PANTHER" id="PTHR19376:SF54">
    <property type="entry name" value="DNA-DIRECTED RNA POLYMERASE SUBUNIT BETA"/>
    <property type="match status" value="1"/>
</dbReference>
<dbReference type="InterPro" id="IPR000722">
    <property type="entry name" value="RNA_pol_asu"/>
</dbReference>
<keyword evidence="6 9" id="KW-0479">Metal-binding</keyword>
<dbReference type="Gene3D" id="1.10.150.390">
    <property type="match status" value="1"/>
</dbReference>
<evidence type="ECO:0000256" key="1">
    <source>
        <dbReference type="ARBA" id="ARBA00004026"/>
    </source>
</evidence>
<keyword evidence="7 9" id="KW-0804">Transcription</keyword>
<feature type="binding site" evidence="9">
    <location>
        <position position="230"/>
    </location>
    <ligand>
        <name>Zn(2+)</name>
        <dbReference type="ChEBI" id="CHEBI:29105"/>
        <label>1</label>
    </ligand>
</feature>
<evidence type="ECO:0000256" key="6">
    <source>
        <dbReference type="ARBA" id="ARBA00022723"/>
    </source>
</evidence>
<evidence type="ECO:0000256" key="9">
    <source>
        <dbReference type="HAMAP-Rule" id="MF_01322"/>
    </source>
</evidence>
<dbReference type="PANTHER" id="PTHR19376">
    <property type="entry name" value="DNA-DIRECTED RNA POLYMERASE"/>
    <property type="match status" value="1"/>
</dbReference>
<feature type="binding site" evidence="9">
    <location>
        <position position="620"/>
    </location>
    <ligand>
        <name>Mg(2+)</name>
        <dbReference type="ChEBI" id="CHEBI:18420"/>
    </ligand>
</feature>
<dbReference type="Gene3D" id="1.10.1790.20">
    <property type="match status" value="1"/>
</dbReference>
<keyword evidence="9" id="KW-0460">Magnesium</keyword>
<evidence type="ECO:0000256" key="10">
    <source>
        <dbReference type="RuleBase" id="RU004279"/>
    </source>
</evidence>
<sequence length="1392" mass="157399">MAKEKLTLHVESLKLSQDALTALKLAGIDQLEDFNTFTLKELSMLLGESYEETKSILRKYSLPRPLDNLNLSNETVSILRNAGVHDLKEFLEFDRHALYHLFEEDLILRQEINTTLELYGIDALKEHAHTETVTDDKHVVDAEVVEAEVESALDVDMSERIGRQIKPVRKGYGSRTFSHLKIRIASPDEIRQWSYGEVKTHETINYRTSKPEEGGLFCERIFGPTRDYQCACGKKQSGNKGQICQKCGIEITESKVRRERMGHIELEAPVVHTWYLKNSPSRLAILLGIKAKSLEEVVYHASYIVTDPGSAPLTKKQILSEQDFSMLTEQYGSKFQALTGAEAVKKLLQELNLEKEVKSLRRKLKTASKQKRERIIKRLEVVEAFNNSDNKPEWMVMDVIPVIPPDLRPMVALDGGRFATTDLNDLYRRILNRNNRLKKQKEQMAPRLITKNEKRMLQEAVDALFDNAKRGKKAAVERNRHLKSLSDMLRGKQGRFRQNLLGKRVDYSGRSVIIVGPDLEMYQCGIPREMAITLFKPFVLRELQRMQGDDQNSKKNANSKYDRMDDDVWAALEKVVKEHPVLLNRAPTLHRLGIQAFEPKLIDGKAIRLHPLVTVAFNADFDGDQMAVHVPLSNEAQAEARLLMLASNNILNPKDGKPVVTPSQDMVLGNYYLTIEERYEREFKGYRADIRLAEHHQKHRNEGHFFFDFDEAYLAYQHDEIGLHTRIMIDPRSINQKFDADQLNKYLLTTLGKLIFNRILPPTFPYLNEPTLVNLEQKTPDKYFMAKGLNPKDFLLTAPIPGPFKKKFLSQIIAQVFKQLQISETSKMLDRLKDLGFKYSTVAGITVSFADINVYSKKGERIDQTNKAIEQINGWYEDGMLTDRERRDLVIKQWQDARDEIQVGLMAEFDSDNNIYMMSDSGARGNASNFSQLAGMRGLMNNPKGETIEVPVQASFREGLTVSEFFISTHGARKGSTDTALKTAESGYLTRRLVDVSQDVIVVDEDCGTERGVVMKSVMDDTKEIVPLYDRIVGRFASKDVLNPKTKEVLVKRNELITEEIGTIIIQAGLTQVEIRSNLTCNSDNGVCAKCYGRNLATNTRVEVGEAVGVVAAQSIGEPGTQLTMRTFHTGGVASASDITQGLPRIQELFEARNPKGKAVLCEVDGKVKSVDRQRGGTTIITITDVENKEYKYTIDPNVESLVRKSATVKAGQRLTLGSINPKELLRIVSTEAAEMYILEEVQKVYRAQGVEISDKHIELIIRQMLRRISVVTEGDTELLPGTEVSVSSFKRENRKAFAAFKRPAVGRPILLGITRASLRSDSFLSAASFQETTRILTDAAIRGKTDELHGLKENVIIGGLIPAGTGILRDKSFEYDRSNTSFDEEEDDYQF</sequence>
<dbReference type="Gene3D" id="1.10.274.100">
    <property type="entry name" value="RNA polymerase Rpb1, domain 3"/>
    <property type="match status" value="2"/>
</dbReference>
<organism evidence="12 13">
    <name type="scientific">Mariniplasma anaerobium</name>
    <dbReference type="NCBI Taxonomy" id="2735436"/>
    <lineage>
        <taxon>Bacteria</taxon>
        <taxon>Bacillati</taxon>
        <taxon>Mycoplasmatota</taxon>
        <taxon>Mollicutes</taxon>
        <taxon>Acholeplasmatales</taxon>
        <taxon>Acholeplasmataceae</taxon>
        <taxon>Mariniplasma</taxon>
    </lineage>
</organism>
<dbReference type="InterPro" id="IPR044893">
    <property type="entry name" value="RNA_pol_Rpb1_clamp_domain"/>
</dbReference>
<dbReference type="Gene3D" id="2.40.50.100">
    <property type="match status" value="1"/>
</dbReference>
<accession>A0A7U9TKG8</accession>
<keyword evidence="4 9" id="KW-0808">Transferase</keyword>
<feature type="binding site" evidence="9">
    <location>
        <position position="244"/>
    </location>
    <ligand>
        <name>Zn(2+)</name>
        <dbReference type="ChEBI" id="CHEBI:29105"/>
        <label>1</label>
    </ligand>
</feature>
<dbReference type="GO" id="GO:0000428">
    <property type="term" value="C:DNA-directed RNA polymerase complex"/>
    <property type="evidence" value="ECO:0007669"/>
    <property type="project" value="UniProtKB-KW"/>
</dbReference>
<dbReference type="Pfam" id="PF04998">
    <property type="entry name" value="RNA_pol_Rpb1_5"/>
    <property type="match status" value="1"/>
</dbReference>
<dbReference type="Pfam" id="PF04983">
    <property type="entry name" value="RNA_pol_Rpb1_3"/>
    <property type="match status" value="1"/>
</dbReference>
<dbReference type="Gene3D" id="4.10.860.120">
    <property type="entry name" value="RNA polymerase II, clamp domain"/>
    <property type="match status" value="1"/>
</dbReference>
<name>A0A7U9TKG8_9MOLU</name>
<dbReference type="InterPro" id="IPR042102">
    <property type="entry name" value="RNA_pol_Rpb1_3_sf"/>
</dbReference>
<keyword evidence="5 9" id="KW-0548">Nucleotidyltransferase</keyword>
<dbReference type="CDD" id="cd02655">
    <property type="entry name" value="RNAP_beta'_C"/>
    <property type="match status" value="1"/>
</dbReference>
<dbReference type="InterPro" id="IPR007066">
    <property type="entry name" value="RNA_pol_Rpb1_3"/>
</dbReference>
<dbReference type="GO" id="GO:0003899">
    <property type="term" value="F:DNA-directed RNA polymerase activity"/>
    <property type="evidence" value="ECO:0007669"/>
    <property type="project" value="UniProtKB-UniRule"/>
</dbReference>
<comment type="catalytic activity">
    <reaction evidence="8 9 10">
        <text>RNA(n) + a ribonucleoside 5'-triphosphate = RNA(n+1) + diphosphate</text>
        <dbReference type="Rhea" id="RHEA:21248"/>
        <dbReference type="Rhea" id="RHEA-COMP:14527"/>
        <dbReference type="Rhea" id="RHEA-COMP:17342"/>
        <dbReference type="ChEBI" id="CHEBI:33019"/>
        <dbReference type="ChEBI" id="CHEBI:61557"/>
        <dbReference type="ChEBI" id="CHEBI:140395"/>
        <dbReference type="EC" id="2.7.7.6"/>
    </reaction>
</comment>
<keyword evidence="9" id="KW-0862">Zinc</keyword>
<dbReference type="Gene3D" id="2.40.40.20">
    <property type="match status" value="1"/>
</dbReference>
<dbReference type="InterPro" id="IPR007080">
    <property type="entry name" value="RNA_pol_Rpb1_1"/>
</dbReference>
<feature type="binding site" evidence="9">
    <location>
        <position position="232"/>
    </location>
    <ligand>
        <name>Zn(2+)</name>
        <dbReference type="ChEBI" id="CHEBI:29105"/>
        <label>1</label>
    </ligand>
</feature>
<evidence type="ECO:0000256" key="7">
    <source>
        <dbReference type="ARBA" id="ARBA00023163"/>
    </source>
</evidence>
<comment type="cofactor">
    <cofactor evidence="9">
        <name>Zn(2+)</name>
        <dbReference type="ChEBI" id="CHEBI:29105"/>
    </cofactor>
    <text evidence="9">Binds 2 Zn(2+) ions per subunit.</text>
</comment>
<dbReference type="NCBIfam" id="TIGR02386">
    <property type="entry name" value="rpoC_TIGR"/>
    <property type="match status" value="1"/>
</dbReference>
<evidence type="ECO:0000256" key="2">
    <source>
        <dbReference type="ARBA" id="ARBA00006460"/>
    </source>
</evidence>
<feature type="binding site" evidence="9">
    <location>
        <position position="1007"/>
    </location>
    <ligand>
        <name>Zn(2+)</name>
        <dbReference type="ChEBI" id="CHEBI:29105"/>
        <label>2</label>
    </ligand>
</feature>
<evidence type="ECO:0000256" key="5">
    <source>
        <dbReference type="ARBA" id="ARBA00022695"/>
    </source>
</evidence>
<comment type="similarity">
    <text evidence="2 9 10">Belongs to the RNA polymerase beta' chain family.</text>
</comment>
<dbReference type="SMART" id="SM00663">
    <property type="entry name" value="RPOLA_N"/>
    <property type="match status" value="1"/>
</dbReference>
<proteinExistence type="inferred from homology"/>
<dbReference type="CDD" id="cd01609">
    <property type="entry name" value="RNAP_beta'_N"/>
    <property type="match status" value="1"/>
</dbReference>
<dbReference type="Gene3D" id="1.10.132.30">
    <property type="match status" value="1"/>
</dbReference>
<dbReference type="Gene3D" id="1.10.40.90">
    <property type="match status" value="1"/>
</dbReference>
<feature type="binding site" evidence="9">
    <location>
        <position position="1091"/>
    </location>
    <ligand>
        <name>Zn(2+)</name>
        <dbReference type="ChEBI" id="CHEBI:29105"/>
        <label>2</label>
    </ligand>
</feature>
<feature type="domain" description="RNA polymerase N-terminal" evidence="11">
    <location>
        <begin position="393"/>
        <end position="674"/>
    </location>
</feature>
<evidence type="ECO:0000256" key="8">
    <source>
        <dbReference type="ARBA" id="ARBA00048552"/>
    </source>
</evidence>